<dbReference type="SMART" id="SM00248">
    <property type="entry name" value="ANK"/>
    <property type="match status" value="6"/>
</dbReference>
<dbReference type="InterPro" id="IPR036770">
    <property type="entry name" value="Ankyrin_rpt-contain_sf"/>
</dbReference>
<dbReference type="PROSITE" id="PS50088">
    <property type="entry name" value="ANK_REPEAT"/>
    <property type="match status" value="1"/>
</dbReference>
<feature type="transmembrane region" description="Helical" evidence="3">
    <location>
        <begin position="491"/>
        <end position="515"/>
    </location>
</feature>
<keyword evidence="1" id="KW-0040">ANK repeat</keyword>
<proteinExistence type="predicted"/>
<keyword evidence="3" id="KW-0812">Transmembrane</keyword>
<dbReference type="PANTHER" id="PTHR24177">
    <property type="entry name" value="CASKIN"/>
    <property type="match status" value="1"/>
</dbReference>
<dbReference type="PROSITE" id="PS50297">
    <property type="entry name" value="ANK_REP_REGION"/>
    <property type="match status" value="1"/>
</dbReference>
<feature type="transmembrane region" description="Helical" evidence="3">
    <location>
        <begin position="583"/>
        <end position="605"/>
    </location>
</feature>
<accession>A0A8S2B5C9</accession>
<dbReference type="AlphaFoldDB" id="A0A8S2B5C9"/>
<feature type="compositionally biased region" description="Polar residues" evidence="2">
    <location>
        <begin position="47"/>
        <end position="60"/>
    </location>
</feature>
<dbReference type="Pfam" id="PF12796">
    <property type="entry name" value="Ank_2"/>
    <property type="match status" value="1"/>
</dbReference>
<feature type="region of interest" description="Disordered" evidence="2">
    <location>
        <begin position="47"/>
        <end position="67"/>
    </location>
</feature>
<dbReference type="InterPro" id="IPR026961">
    <property type="entry name" value="PGG_dom"/>
</dbReference>
<feature type="domain" description="PGG" evidence="4">
    <location>
        <begin position="485"/>
        <end position="602"/>
    </location>
</feature>
<sequence length="658" mass="74170">MACDCTTIDRHRPDLLCKLSIVLPNEKHIEESHVSRKMNNLKSSNQCEAATTGSQSTILDNKNKSKEPLNGDIIVEVGETSRSPPNTDHSSLHSVDGLRAKGVQLYQAALKGDWKAANGIIIEHKDIIYQRITSKSETVLHIAVAAKHEVFVRNLLGSLDSHDLALQNVDGNTALCFAAASGVVEIAKMLIDKNEDLPMIRGGGETTPIHMAALFGHGEMVKYLYKNTRFKEFNDDEFLNLFHAVISADIYDVALQMLENEERKKVLALWKNSNKETALHLMARKPSAVGRRKQLNLFQKFANSRVFREAKMRTLAHMVVEELWSFVIKLPVEEISHFVGSSPMLLFDAAQSGNLELLLILIRSYPDLIWKVDLKNRSLFHIAAINRHEKIFNIIYELGAIKDLIAMYKEKESKNNLLHLVARLPPPKRLQVVSGAALQMQREILWYKAVKEIVPRAYNKTKNIDDQVAHDLFTIEHDNLRREGEKWMKETATACMLVATLIATVVFAAAFTLPGGNDTGDNIKTLGFPTFRKEFWFDVFILSDSVALLSSVTAIMIFLSILTSRYAEASFQTTLPTRLMLGLLALFVSIISMVLAFTATMILIRDQEPEWSLILLFCLASVTALAFVVLHFQLWFDTLRSAYLSKFLFHGRKSGLYL</sequence>
<keyword evidence="3" id="KW-1133">Transmembrane helix</keyword>
<keyword evidence="6" id="KW-1185">Reference proteome</keyword>
<reference evidence="5" key="1">
    <citation type="submission" date="2021-01" db="EMBL/GenBank/DDBJ databases">
        <authorList>
            <person name="Bezrukov I."/>
        </authorList>
    </citation>
    <scope>NUCLEOTIDE SEQUENCE</scope>
</reference>
<evidence type="ECO:0000259" key="4">
    <source>
        <dbReference type="Pfam" id="PF13962"/>
    </source>
</evidence>
<dbReference type="Proteomes" id="UP000682877">
    <property type="component" value="Chromosome 7"/>
</dbReference>
<evidence type="ECO:0000313" key="6">
    <source>
        <dbReference type="Proteomes" id="UP000682877"/>
    </source>
</evidence>
<feature type="transmembrane region" description="Helical" evidence="3">
    <location>
        <begin position="611"/>
        <end position="636"/>
    </location>
</feature>
<dbReference type="EMBL" id="LR999457">
    <property type="protein sequence ID" value="CAE6200474.1"/>
    <property type="molecule type" value="Genomic_DNA"/>
</dbReference>
<dbReference type="PANTHER" id="PTHR24177:SF292">
    <property type="entry name" value="ANKYRIN REPEAT FAMILY PROTEIN-RELATED"/>
    <property type="match status" value="1"/>
</dbReference>
<evidence type="ECO:0000256" key="3">
    <source>
        <dbReference type="SAM" id="Phobius"/>
    </source>
</evidence>
<organism evidence="5 6">
    <name type="scientific">Arabidopsis arenosa</name>
    <name type="common">Sand rock-cress</name>
    <name type="synonym">Cardaminopsis arenosa</name>
    <dbReference type="NCBI Taxonomy" id="38785"/>
    <lineage>
        <taxon>Eukaryota</taxon>
        <taxon>Viridiplantae</taxon>
        <taxon>Streptophyta</taxon>
        <taxon>Embryophyta</taxon>
        <taxon>Tracheophyta</taxon>
        <taxon>Spermatophyta</taxon>
        <taxon>Magnoliopsida</taxon>
        <taxon>eudicotyledons</taxon>
        <taxon>Gunneridae</taxon>
        <taxon>Pentapetalae</taxon>
        <taxon>rosids</taxon>
        <taxon>malvids</taxon>
        <taxon>Brassicales</taxon>
        <taxon>Brassicaceae</taxon>
        <taxon>Camelineae</taxon>
        <taxon>Arabidopsis</taxon>
    </lineage>
</organism>
<evidence type="ECO:0000256" key="2">
    <source>
        <dbReference type="SAM" id="MobiDB-lite"/>
    </source>
</evidence>
<feature type="repeat" description="ANK" evidence="1">
    <location>
        <begin position="170"/>
        <end position="202"/>
    </location>
</feature>
<dbReference type="GO" id="GO:0016020">
    <property type="term" value="C:membrane"/>
    <property type="evidence" value="ECO:0007669"/>
    <property type="project" value="TreeGrafter"/>
</dbReference>
<dbReference type="SUPFAM" id="SSF48403">
    <property type="entry name" value="Ankyrin repeat"/>
    <property type="match status" value="2"/>
</dbReference>
<dbReference type="Pfam" id="PF13962">
    <property type="entry name" value="PGG"/>
    <property type="match status" value="1"/>
</dbReference>
<name>A0A8S2B5C9_ARAAE</name>
<protein>
    <recommendedName>
        <fullName evidence="4">PGG domain-containing protein</fullName>
    </recommendedName>
</protein>
<feature type="transmembrane region" description="Helical" evidence="3">
    <location>
        <begin position="535"/>
        <end position="562"/>
    </location>
</feature>
<keyword evidence="3" id="KW-0472">Membrane</keyword>
<gene>
    <name evidence="5" type="ORF">AARE701A_LOCUS19702</name>
</gene>
<evidence type="ECO:0000313" key="5">
    <source>
        <dbReference type="EMBL" id="CAE6200474.1"/>
    </source>
</evidence>
<dbReference type="InterPro" id="IPR002110">
    <property type="entry name" value="Ankyrin_rpt"/>
</dbReference>
<dbReference type="Pfam" id="PF00023">
    <property type="entry name" value="Ank"/>
    <property type="match status" value="1"/>
</dbReference>
<dbReference type="Gene3D" id="1.25.40.20">
    <property type="entry name" value="Ankyrin repeat-containing domain"/>
    <property type="match status" value="2"/>
</dbReference>
<evidence type="ECO:0000256" key="1">
    <source>
        <dbReference type="PROSITE-ProRule" id="PRU00023"/>
    </source>
</evidence>